<feature type="domain" description="Ketoreductase" evidence="4">
    <location>
        <begin position="6"/>
        <end position="178"/>
    </location>
</feature>
<proteinExistence type="inferred from homology"/>
<evidence type="ECO:0000256" key="3">
    <source>
        <dbReference type="RuleBase" id="RU000363"/>
    </source>
</evidence>
<accession>A0ABP8X4C2</accession>
<keyword evidence="6" id="KW-1185">Reference proteome</keyword>
<dbReference type="PROSITE" id="PS00061">
    <property type="entry name" value="ADH_SHORT"/>
    <property type="match status" value="1"/>
</dbReference>
<evidence type="ECO:0000313" key="5">
    <source>
        <dbReference type="EMBL" id="GAA4698577.1"/>
    </source>
</evidence>
<name>A0ABP8X4C2_9ACTN</name>
<dbReference type="PRINTS" id="PR00081">
    <property type="entry name" value="GDHRDH"/>
</dbReference>
<dbReference type="Pfam" id="PF00106">
    <property type="entry name" value="adh_short"/>
    <property type="match status" value="1"/>
</dbReference>
<evidence type="ECO:0000256" key="1">
    <source>
        <dbReference type="ARBA" id="ARBA00006484"/>
    </source>
</evidence>
<dbReference type="EMBL" id="BAABIM010000005">
    <property type="protein sequence ID" value="GAA4698577.1"/>
    <property type="molecule type" value="Genomic_DNA"/>
</dbReference>
<evidence type="ECO:0000313" key="6">
    <source>
        <dbReference type="Proteomes" id="UP001500621"/>
    </source>
</evidence>
<dbReference type="SUPFAM" id="SSF51735">
    <property type="entry name" value="NAD(P)-binding Rossmann-fold domains"/>
    <property type="match status" value="1"/>
</dbReference>
<dbReference type="Gene3D" id="3.40.50.720">
    <property type="entry name" value="NAD(P)-binding Rossmann-like Domain"/>
    <property type="match status" value="1"/>
</dbReference>
<dbReference type="CDD" id="cd05233">
    <property type="entry name" value="SDR_c"/>
    <property type="match status" value="1"/>
</dbReference>
<dbReference type="Proteomes" id="UP001500621">
    <property type="component" value="Unassembled WGS sequence"/>
</dbReference>
<protein>
    <submittedName>
        <fullName evidence="5">SDR family oxidoreductase</fullName>
    </submittedName>
</protein>
<dbReference type="PANTHER" id="PTHR44196:SF1">
    <property type="entry name" value="DEHYDROGENASE_REDUCTASE SDR FAMILY MEMBER 7B"/>
    <property type="match status" value="1"/>
</dbReference>
<dbReference type="InterPro" id="IPR057326">
    <property type="entry name" value="KR_dom"/>
</dbReference>
<dbReference type="InterPro" id="IPR020904">
    <property type="entry name" value="Sc_DH/Rdtase_CS"/>
</dbReference>
<sequence length="231" mass="23812">MELEGARTLVVGAGGGVGAPLSRALVEAGARVVGTGRDPGSLDERVPGLEAVLALDLLDVTAARAAVDEAAERLGGLDVVVVASGIAGFGAVEELDDAVAEQLVAVDLLGPMTVCSAALAHLADPGQLVVLSAILADQPMAGMAAYSATKAGLSGFLQALRKEVRRRHVGVLDVRPPHMETGLADRAIAGEPPRMPAGYDVDAFVELVLRGMREDSSELVWDPREKGLVLR</sequence>
<reference evidence="6" key="1">
    <citation type="journal article" date="2019" name="Int. J. Syst. Evol. Microbiol.">
        <title>The Global Catalogue of Microorganisms (GCM) 10K type strain sequencing project: providing services to taxonomists for standard genome sequencing and annotation.</title>
        <authorList>
            <consortium name="The Broad Institute Genomics Platform"/>
            <consortium name="The Broad Institute Genome Sequencing Center for Infectious Disease"/>
            <person name="Wu L."/>
            <person name="Ma J."/>
        </authorList>
    </citation>
    <scope>NUCLEOTIDE SEQUENCE [LARGE SCALE GENOMIC DNA]</scope>
    <source>
        <strain evidence="6">JCM 18127</strain>
    </source>
</reference>
<dbReference type="RefSeq" id="WP_345271807.1">
    <property type="nucleotide sequence ID" value="NZ_BAABIM010000005.1"/>
</dbReference>
<evidence type="ECO:0000256" key="2">
    <source>
        <dbReference type="ARBA" id="ARBA00023002"/>
    </source>
</evidence>
<dbReference type="InterPro" id="IPR002347">
    <property type="entry name" value="SDR_fam"/>
</dbReference>
<comment type="caution">
    <text evidence="5">The sequence shown here is derived from an EMBL/GenBank/DDBJ whole genome shotgun (WGS) entry which is preliminary data.</text>
</comment>
<dbReference type="InterPro" id="IPR036291">
    <property type="entry name" value="NAD(P)-bd_dom_sf"/>
</dbReference>
<comment type="similarity">
    <text evidence="1 3">Belongs to the short-chain dehydrogenases/reductases (SDR) family.</text>
</comment>
<evidence type="ECO:0000259" key="4">
    <source>
        <dbReference type="SMART" id="SM00822"/>
    </source>
</evidence>
<dbReference type="PANTHER" id="PTHR44196">
    <property type="entry name" value="DEHYDROGENASE/REDUCTASE SDR FAMILY MEMBER 7B"/>
    <property type="match status" value="1"/>
</dbReference>
<dbReference type="SMART" id="SM00822">
    <property type="entry name" value="PKS_KR"/>
    <property type="match status" value="1"/>
</dbReference>
<keyword evidence="2" id="KW-0560">Oxidoreductase</keyword>
<dbReference type="PRINTS" id="PR00080">
    <property type="entry name" value="SDRFAMILY"/>
</dbReference>
<organism evidence="5 6">
    <name type="scientific">Nocardioides nanhaiensis</name>
    <dbReference type="NCBI Taxonomy" id="1476871"/>
    <lineage>
        <taxon>Bacteria</taxon>
        <taxon>Bacillati</taxon>
        <taxon>Actinomycetota</taxon>
        <taxon>Actinomycetes</taxon>
        <taxon>Propionibacteriales</taxon>
        <taxon>Nocardioidaceae</taxon>
        <taxon>Nocardioides</taxon>
    </lineage>
</organism>
<gene>
    <name evidence="5" type="ORF">GCM10023226_41460</name>
</gene>